<feature type="compositionally biased region" description="Polar residues" evidence="8">
    <location>
        <begin position="7"/>
        <end position="23"/>
    </location>
</feature>
<dbReference type="CDD" id="cd16443">
    <property type="entry name" value="LplA"/>
    <property type="match status" value="1"/>
</dbReference>
<evidence type="ECO:0000313" key="11">
    <source>
        <dbReference type="Proteomes" id="UP000292702"/>
    </source>
</evidence>
<dbReference type="GO" id="GO:0005739">
    <property type="term" value="C:mitochondrion"/>
    <property type="evidence" value="ECO:0007669"/>
    <property type="project" value="TreeGrafter"/>
</dbReference>
<evidence type="ECO:0000256" key="3">
    <source>
        <dbReference type="ARBA" id="ARBA00005085"/>
    </source>
</evidence>
<dbReference type="InterPro" id="IPR008501">
    <property type="entry name" value="THOC7/Mft1"/>
</dbReference>
<dbReference type="PROSITE" id="PS51733">
    <property type="entry name" value="BPL_LPL_CATALYTIC"/>
    <property type="match status" value="1"/>
</dbReference>
<keyword evidence="11" id="KW-1185">Reference proteome</keyword>
<dbReference type="GO" id="GO:0006397">
    <property type="term" value="P:mRNA processing"/>
    <property type="evidence" value="ECO:0007669"/>
    <property type="project" value="InterPro"/>
</dbReference>
<dbReference type="GO" id="GO:0000445">
    <property type="term" value="C:THO complex part of transcription export complex"/>
    <property type="evidence" value="ECO:0007669"/>
    <property type="project" value="InterPro"/>
</dbReference>
<dbReference type="Gene3D" id="3.30.930.10">
    <property type="entry name" value="Bira Bifunctional Protein, Domain 2"/>
    <property type="match status" value="1"/>
</dbReference>
<comment type="function">
    <text evidence="1">Catalyzes both the ATP-dependent activation of exogenously supplied lipoate to lipoyl-AMP and the transfer of the activated lipoyl onto the lipoyl domains of lipoate-dependent enzymes.</text>
</comment>
<dbReference type="InterPro" id="IPR045864">
    <property type="entry name" value="aa-tRNA-synth_II/BPL/LPL"/>
</dbReference>
<dbReference type="UniPathway" id="UPA00537">
    <property type="reaction ID" value="UER00595"/>
</dbReference>
<evidence type="ECO:0000256" key="6">
    <source>
        <dbReference type="ARBA" id="ARBA00023242"/>
    </source>
</evidence>
<dbReference type="PANTHER" id="PTHR12561">
    <property type="entry name" value="LIPOATE-PROTEIN LIGASE"/>
    <property type="match status" value="1"/>
</dbReference>
<comment type="subcellular location">
    <subcellularLocation>
        <location evidence="2">Nucleus</location>
    </subcellularLocation>
</comment>
<comment type="pathway">
    <text evidence="3">Protein modification; protein lipoylation via exogenous pathway; protein N(6)-(lipoyl)lysine from lipoate: step 2/2.</text>
</comment>
<dbReference type="Pfam" id="PF21948">
    <property type="entry name" value="LplA-B_cat"/>
    <property type="match status" value="1"/>
</dbReference>
<evidence type="ECO:0000256" key="1">
    <source>
        <dbReference type="ARBA" id="ARBA00003253"/>
    </source>
</evidence>
<dbReference type="SUPFAM" id="SSF55681">
    <property type="entry name" value="Class II aaRS and biotin synthetases"/>
    <property type="match status" value="1"/>
</dbReference>
<dbReference type="SUPFAM" id="SSF82649">
    <property type="entry name" value="SufE/NifU"/>
    <property type="match status" value="1"/>
</dbReference>
<dbReference type="GO" id="GO:0017118">
    <property type="term" value="F:lipoyltransferase activity"/>
    <property type="evidence" value="ECO:0007669"/>
    <property type="project" value="TreeGrafter"/>
</dbReference>
<dbReference type="EMBL" id="RWJN01000264">
    <property type="protein sequence ID" value="TCD63961.1"/>
    <property type="molecule type" value="Genomic_DNA"/>
</dbReference>
<feature type="compositionally biased region" description="Pro residues" evidence="8">
    <location>
        <begin position="198"/>
        <end position="208"/>
    </location>
</feature>
<feature type="domain" description="BPL/LPL catalytic" evidence="9">
    <location>
        <begin position="300"/>
        <end position="485"/>
    </location>
</feature>
<feature type="coiled-coil region" evidence="7">
    <location>
        <begin position="91"/>
        <end position="172"/>
    </location>
</feature>
<organism evidence="10 11">
    <name type="scientific">Steccherinum ochraceum</name>
    <dbReference type="NCBI Taxonomy" id="92696"/>
    <lineage>
        <taxon>Eukaryota</taxon>
        <taxon>Fungi</taxon>
        <taxon>Dikarya</taxon>
        <taxon>Basidiomycota</taxon>
        <taxon>Agaricomycotina</taxon>
        <taxon>Agaricomycetes</taxon>
        <taxon>Polyporales</taxon>
        <taxon>Steccherinaceae</taxon>
        <taxon>Steccherinum</taxon>
    </lineage>
</organism>
<accession>A0A4R0R8A4</accession>
<dbReference type="AlphaFoldDB" id="A0A4R0R8A4"/>
<proteinExistence type="inferred from homology"/>
<keyword evidence="7" id="KW-0175">Coiled coil</keyword>
<feature type="compositionally biased region" description="Acidic residues" evidence="8">
    <location>
        <begin position="216"/>
        <end position="227"/>
    </location>
</feature>
<dbReference type="Pfam" id="PF05615">
    <property type="entry name" value="THOC7"/>
    <property type="match status" value="1"/>
</dbReference>
<evidence type="ECO:0000256" key="7">
    <source>
        <dbReference type="SAM" id="Coils"/>
    </source>
</evidence>
<reference evidence="10 11" key="1">
    <citation type="submission" date="2018-11" db="EMBL/GenBank/DDBJ databases">
        <title>Genome assembly of Steccherinum ochraceum LE-BIN_3174, the white-rot fungus of the Steccherinaceae family (The Residual Polyporoid clade, Polyporales, Basidiomycota).</title>
        <authorList>
            <person name="Fedorova T.V."/>
            <person name="Glazunova O.A."/>
            <person name="Landesman E.O."/>
            <person name="Moiseenko K.V."/>
            <person name="Psurtseva N.V."/>
            <person name="Savinova O.S."/>
            <person name="Shakhova N.V."/>
            <person name="Tyazhelova T.V."/>
            <person name="Vasina D.V."/>
        </authorList>
    </citation>
    <scope>NUCLEOTIDE SEQUENCE [LARGE SCALE GENOMIC DNA]</scope>
    <source>
        <strain evidence="10 11">LE-BIN_3174</strain>
    </source>
</reference>
<dbReference type="Proteomes" id="UP000292702">
    <property type="component" value="Unassembled WGS sequence"/>
</dbReference>
<keyword evidence="10" id="KW-0436">Ligase</keyword>
<dbReference type="InterPro" id="IPR004143">
    <property type="entry name" value="BPL_LPL_catalytic"/>
</dbReference>
<dbReference type="Gene3D" id="3.30.390.50">
    <property type="entry name" value="CO dehydrogenase flavoprotein, C-terminal domain"/>
    <property type="match status" value="1"/>
</dbReference>
<evidence type="ECO:0000256" key="5">
    <source>
        <dbReference type="ARBA" id="ARBA00015925"/>
    </source>
</evidence>
<dbReference type="NCBIfam" id="TIGR00545">
    <property type="entry name" value="lipoyltrans"/>
    <property type="match status" value="1"/>
</dbReference>
<dbReference type="STRING" id="92696.A0A4R0R8A4"/>
<dbReference type="OrthoDB" id="201621at2759"/>
<dbReference type="InterPro" id="IPR004562">
    <property type="entry name" value="LipoylTrfase_LipoateP_Ligase"/>
</dbReference>
<evidence type="ECO:0000256" key="8">
    <source>
        <dbReference type="SAM" id="MobiDB-lite"/>
    </source>
</evidence>
<name>A0A4R0R8A4_9APHY</name>
<comment type="similarity">
    <text evidence="4">Belongs to the LplA family.</text>
</comment>
<feature type="region of interest" description="Disordered" evidence="8">
    <location>
        <begin position="190"/>
        <end position="271"/>
    </location>
</feature>
<evidence type="ECO:0000256" key="4">
    <source>
        <dbReference type="ARBA" id="ARBA00008242"/>
    </source>
</evidence>
<evidence type="ECO:0000259" key="9">
    <source>
        <dbReference type="PROSITE" id="PS51733"/>
    </source>
</evidence>
<dbReference type="GO" id="GO:0016874">
    <property type="term" value="F:ligase activity"/>
    <property type="evidence" value="ECO:0007669"/>
    <property type="project" value="UniProtKB-KW"/>
</dbReference>
<sequence>MADTQMADASQKISSAMTPQQEDSIIHTRITNDEKALRRVTKRFHAYTAVAYNSGAQSPPIASSSAGDARDAFLVELASFHLSLKKSLMVCEAEARQVEEYQRERERLETEQGNLKDEIEELKISLEQAQLERKRKMEYDVIAEKVNALPTRDELEQSIRSLENDMTAIRAEQDTQSRTIQAQKTRLDMISTSRPSTPHLPPGTPIPGPLERKEEGEEEDIEMGELAEEPKSNGNGKKKAKPEPEELEEGEASDLSSELSDPPDDYTRPALSPNHAIYVSNSTNPYFNLTLEDWLFRHADPKRPLLLLYRDSPCVVIGRNQNPWKEVNLDESRTQHIPWIRRRSGGGTVYHDLGNTNYSIHLPRAAFDRRVTAKTVTAALTRLAIPDAHVNARNDICVREYKVSGSAYKIVNSRAYHHGTMLIGSDLGALGSLLRVQGKEKMQTKGVESVRSPVVTLNKWYPHVTHEKFVDSVIREFRLDYDIDVDEEVHYIEENESATSIEYIRHGMEELKSWDWAYGQTPEFTYEIEHQFKWGKIEGKVHSKHGIILDCTFQCSEGAEGWQGQANKLGEWLKGRRYDLKFQWVQCSMDEHNALQAALPFEQQLPFHPVDDISIGIGMSGEEAPTVLLRRTGPCSPIEVCERVMDFVTITTPATITSPFFWTLAIAISTLSACISPYEPEEFYSYSSTLKQLLNAATALLEVRLSVNCTEETVNGLSFRHQPRLRVLALYLTTAEHSPGDVDEEGGCALDLLSTSSSLGLAVTCIVWDTPYRGTTSSPVSLNLRLDQLSTLTTTSRINPPPHEFILPLESHVRLATGIKALSDEDTRNALSLNQAMSPHPT</sequence>
<dbReference type="GO" id="GO:0009249">
    <property type="term" value="P:protein lipoylation"/>
    <property type="evidence" value="ECO:0007669"/>
    <property type="project" value="InterPro"/>
</dbReference>
<comment type="caution">
    <text evidence="10">The sequence shown here is derived from an EMBL/GenBank/DDBJ whole genome shotgun (WGS) entry which is preliminary data.</text>
</comment>
<keyword evidence="6" id="KW-0539">Nucleus</keyword>
<protein>
    <recommendedName>
        <fullName evidence="5">Putative lipoate-protein ligase A</fullName>
    </recommendedName>
</protein>
<gene>
    <name evidence="10" type="primary">AIM22</name>
    <name evidence="10" type="ORF">EIP91_004730</name>
</gene>
<feature type="region of interest" description="Disordered" evidence="8">
    <location>
        <begin position="1"/>
        <end position="25"/>
    </location>
</feature>
<dbReference type="PANTHER" id="PTHR12561:SF3">
    <property type="entry name" value="LIPOYLTRANSFERASE 1, MITOCHONDRIAL"/>
    <property type="match status" value="1"/>
</dbReference>
<evidence type="ECO:0000256" key="2">
    <source>
        <dbReference type="ARBA" id="ARBA00004123"/>
    </source>
</evidence>
<evidence type="ECO:0000313" key="10">
    <source>
        <dbReference type="EMBL" id="TCD63961.1"/>
    </source>
</evidence>